<dbReference type="RefSeq" id="WP_038235169.1">
    <property type="nucleotide sequence ID" value="NZ_CAWLWS010000035.1"/>
</dbReference>
<comment type="caution">
    <text evidence="1">The sequence shown here is derived from an EMBL/GenBank/DDBJ whole genome shotgun (WGS) entry which is preliminary data.</text>
</comment>
<reference evidence="1" key="1">
    <citation type="submission" date="2013-11" db="EMBL/GenBank/DDBJ databases">
        <title>Draft genome sequence and annotation of the entomopathogenic bacteria, Xenorhabdus cabanillasi strain JM26 and Xenorhabdus szentirmai strain DSM 16338.</title>
        <authorList>
            <person name="Gualtieri M."/>
            <person name="Ogier J.C."/>
            <person name="Pages S."/>
            <person name="Givaudan A."/>
            <person name="Gaudriault S."/>
        </authorList>
    </citation>
    <scope>NUCLEOTIDE SEQUENCE [LARGE SCALE GENOMIC DNA]</scope>
    <source>
        <strain evidence="1">DSM 16338</strain>
    </source>
</reference>
<dbReference type="Proteomes" id="UP000019202">
    <property type="component" value="Unassembled WGS sequence"/>
</dbReference>
<evidence type="ECO:0008006" key="3">
    <source>
        <dbReference type="Google" id="ProtNLM"/>
    </source>
</evidence>
<name>W1IUK5_9GAMM</name>
<dbReference type="AlphaFoldDB" id="W1IUK5"/>
<dbReference type="STRING" id="1427518.XSR1_130102"/>
<dbReference type="Pfam" id="PF11876">
    <property type="entry name" value="TsiV"/>
    <property type="match status" value="1"/>
</dbReference>
<accession>W1IUK5</accession>
<dbReference type="EMBL" id="CBXF010000035">
    <property type="protein sequence ID" value="CDL81508.1"/>
    <property type="molecule type" value="Genomic_DNA"/>
</dbReference>
<evidence type="ECO:0000313" key="1">
    <source>
        <dbReference type="EMBL" id="CDL81508.1"/>
    </source>
</evidence>
<dbReference type="InterPro" id="IPR021815">
    <property type="entry name" value="TsiV"/>
</dbReference>
<keyword evidence="2" id="KW-1185">Reference proteome</keyword>
<evidence type="ECO:0000313" key="2">
    <source>
        <dbReference type="Proteomes" id="UP000019202"/>
    </source>
</evidence>
<organism evidence="1 2">
    <name type="scientific">Xenorhabdus szentirmaii DSM 16338</name>
    <dbReference type="NCBI Taxonomy" id="1427518"/>
    <lineage>
        <taxon>Bacteria</taxon>
        <taxon>Pseudomonadati</taxon>
        <taxon>Pseudomonadota</taxon>
        <taxon>Gammaproteobacteria</taxon>
        <taxon>Enterobacterales</taxon>
        <taxon>Morganellaceae</taxon>
        <taxon>Xenorhabdus</taxon>
    </lineage>
</organism>
<sequence>MDFFEKFKQAEWEFTYGAEDSPEKHNALQVGLVAYFYIDKGYLPEKRQQMAKAFALYHREFGEKLKWGFFRDPNRPKNYHSFTLEDHQSLITEGDGEHMDFYWSSEEGFRYASDYHIEAVSCAGWYEYVHGPVSYLGFYLPVKELKERGVIYFNHLIKEYCSILEPIHGLFGLGIQQCQECERYQHLEYDIGQEFLGVDIPNGNTDKYYRDGLRSINWFTFINNGWLDKLGNTEKLQSQLNDKNFEIIKYDSGVIIRAGEYPELGWKKDNPYPELYVKANNVLRPIRAPKIDSLGYGSIAGEIRFDEASTAQWLKRFDVELPSETSEQKKSAVDEPVRITGVSGEICPHTGRWSAFIGGSLQYAQLQQEQIIPEWTDKNGKVHQVRWTLLEREDGGSVYVLKEQ</sequence>
<proteinExistence type="predicted"/>
<gene>
    <name evidence="1" type="ORF">XSR1_130102</name>
</gene>
<dbReference type="OrthoDB" id="8986326at2"/>
<protein>
    <recommendedName>
        <fullName evidence="3">DUF3396 domain-containing protein</fullName>
    </recommendedName>
</protein>